<gene>
    <name evidence="3" type="ORF">NDI37_06310</name>
</gene>
<dbReference type="GO" id="GO:0004519">
    <property type="term" value="F:endonuclease activity"/>
    <property type="evidence" value="ECO:0007669"/>
    <property type="project" value="UniProtKB-KW"/>
</dbReference>
<evidence type="ECO:0000256" key="1">
    <source>
        <dbReference type="SAM" id="MobiDB-lite"/>
    </source>
</evidence>
<dbReference type="PANTHER" id="PTHR33352:SF3">
    <property type="entry name" value="SLR1612 PROTEIN"/>
    <property type="match status" value="1"/>
</dbReference>
<dbReference type="RefSeq" id="WP_190418418.1">
    <property type="nucleotide sequence ID" value="NZ_JAMPKK010000009.1"/>
</dbReference>
<dbReference type="InterPro" id="IPR011335">
    <property type="entry name" value="Restrct_endonuc-II-like"/>
</dbReference>
<dbReference type="EMBL" id="JAMPKK010000009">
    <property type="protein sequence ID" value="MEP0864076.1"/>
    <property type="molecule type" value="Genomic_DNA"/>
</dbReference>
<dbReference type="Pfam" id="PF05685">
    <property type="entry name" value="Uma2"/>
    <property type="match status" value="1"/>
</dbReference>
<feature type="region of interest" description="Disordered" evidence="1">
    <location>
        <begin position="206"/>
        <end position="228"/>
    </location>
</feature>
<dbReference type="InterPro" id="IPR008538">
    <property type="entry name" value="Uma2"/>
</dbReference>
<reference evidence="3 4" key="1">
    <citation type="submission" date="2022-04" db="EMBL/GenBank/DDBJ databases">
        <title>Positive selection, recombination, and allopatry shape intraspecific diversity of widespread and dominant cyanobacteria.</title>
        <authorList>
            <person name="Wei J."/>
            <person name="Shu W."/>
            <person name="Hu C."/>
        </authorList>
    </citation>
    <scope>NUCLEOTIDE SEQUENCE [LARGE SCALE GENOMIC DNA]</scope>
    <source>
        <strain evidence="3 4">GB2-A5</strain>
    </source>
</reference>
<evidence type="ECO:0000313" key="3">
    <source>
        <dbReference type="EMBL" id="MEP0864076.1"/>
    </source>
</evidence>
<accession>A0ABV0JKV8</accession>
<keyword evidence="3" id="KW-0378">Hydrolase</keyword>
<keyword evidence="3" id="KW-0540">Nuclease</keyword>
<feature type="domain" description="Putative restriction endonuclease" evidence="2">
    <location>
        <begin position="44"/>
        <end position="159"/>
    </location>
</feature>
<organism evidence="3 4">
    <name type="scientific">Funiculus sociatus GB2-A5</name>
    <dbReference type="NCBI Taxonomy" id="2933946"/>
    <lineage>
        <taxon>Bacteria</taxon>
        <taxon>Bacillati</taxon>
        <taxon>Cyanobacteriota</taxon>
        <taxon>Cyanophyceae</taxon>
        <taxon>Coleofasciculales</taxon>
        <taxon>Coleofasciculaceae</taxon>
        <taxon>Funiculus</taxon>
    </lineage>
</organism>
<evidence type="ECO:0000259" key="2">
    <source>
        <dbReference type="Pfam" id="PF05685"/>
    </source>
</evidence>
<comment type="caution">
    <text evidence="3">The sequence shown here is derived from an EMBL/GenBank/DDBJ whole genome shotgun (WGS) entry which is preliminary data.</text>
</comment>
<sequence>MVQYNPLQYLPTEEELPNSDNTPVDNEFQLLIPHLLRVILCLLWANRTDWFFGINMGVYYDPEQPAIVPDGFLSLGVPRHKSNRGRLSYLIWQEQVVPQFVLEYVSQTKGGEYDDKMTKYASIGALYYVIYNPDYWRRDKHDPFEVYRLENGVYIRQFGNPVWIPEIDLGIGYESGTHHGWTRDWLYWYDQNGNRFPTPENVIEQERQRAETESQRAESEHQRAENVQQQLAELMAKLQERGINPDEL</sequence>
<dbReference type="SUPFAM" id="SSF52980">
    <property type="entry name" value="Restriction endonuclease-like"/>
    <property type="match status" value="1"/>
</dbReference>
<dbReference type="Proteomes" id="UP001442494">
    <property type="component" value="Unassembled WGS sequence"/>
</dbReference>
<feature type="compositionally biased region" description="Basic and acidic residues" evidence="1">
    <location>
        <begin position="206"/>
        <end position="224"/>
    </location>
</feature>
<keyword evidence="3" id="KW-0255">Endonuclease</keyword>
<dbReference type="CDD" id="cd06260">
    <property type="entry name" value="DUF820-like"/>
    <property type="match status" value="1"/>
</dbReference>
<proteinExistence type="predicted"/>
<evidence type="ECO:0000313" key="4">
    <source>
        <dbReference type="Proteomes" id="UP001442494"/>
    </source>
</evidence>
<protein>
    <submittedName>
        <fullName evidence="3">Uma2 family endonuclease</fullName>
    </submittedName>
</protein>
<keyword evidence="4" id="KW-1185">Reference proteome</keyword>
<name>A0ABV0JKV8_9CYAN</name>
<dbReference type="PANTHER" id="PTHR33352">
    <property type="entry name" value="SLR1095 PROTEIN"/>
    <property type="match status" value="1"/>
</dbReference>